<reference evidence="2" key="1">
    <citation type="journal article" date="2020" name="Nature">
        <title>Giant virus diversity and host interactions through global metagenomics.</title>
        <authorList>
            <person name="Schulz F."/>
            <person name="Roux S."/>
            <person name="Paez-Espino D."/>
            <person name="Jungbluth S."/>
            <person name="Walsh D.A."/>
            <person name="Denef V.J."/>
            <person name="McMahon K.D."/>
            <person name="Konstantinidis K.T."/>
            <person name="Eloe-Fadrosh E.A."/>
            <person name="Kyrpides N.C."/>
            <person name="Woyke T."/>
        </authorList>
    </citation>
    <scope>NUCLEOTIDE SEQUENCE</scope>
    <source>
        <strain evidence="2">GVMAG-S-1101165-83</strain>
    </source>
</reference>
<feature type="compositionally biased region" description="Acidic residues" evidence="1">
    <location>
        <begin position="377"/>
        <end position="394"/>
    </location>
</feature>
<accession>A0A6C0JY48</accession>
<dbReference type="AlphaFoldDB" id="A0A6C0JY48"/>
<evidence type="ECO:0000313" key="2">
    <source>
        <dbReference type="EMBL" id="QHU10692.1"/>
    </source>
</evidence>
<name>A0A6C0JY48_9ZZZZ</name>
<protein>
    <submittedName>
        <fullName evidence="2">Uncharacterized protein</fullName>
    </submittedName>
</protein>
<evidence type="ECO:0000256" key="1">
    <source>
        <dbReference type="SAM" id="MobiDB-lite"/>
    </source>
</evidence>
<proteinExistence type="predicted"/>
<sequence>MDNIFLPNDQFDFSQLSLAHPTGIQGGAYFTKIQMHNKPLYIETPKSLTRQGFVKNGKKIYCDLMFDNNDEELIHWLESLETKCQDLIYKKADTWFENKLELNDIESAFASPMRIYKSGKYYLVRVNVKVNYSTNVPLVKIYNENETPVTMEDVTPENSIISIIEVQGIKFTSRNFQIELELKQSMVLNSEKIFENCLIKSVAPKQPKNSQELMDGANLVIKQQLEQSVESLEEYKMSDHVFDLENGEQKNMNDSNVQNETVEDFTEKINGMNVFSNNANKGGEKEKEKEEIKIDTAIETLSDIEELVDTSNDLTEVNLTTSAFDLETITLKKPNQVYYEIYKAARNKAKEAKKQAIVAFLEAKNIKKTYMLEDLDDSEDSDMDFDDLSEISENDLEKEQ</sequence>
<dbReference type="EMBL" id="MN740770">
    <property type="protein sequence ID" value="QHU10692.1"/>
    <property type="molecule type" value="Genomic_DNA"/>
</dbReference>
<feature type="region of interest" description="Disordered" evidence="1">
    <location>
        <begin position="377"/>
        <end position="400"/>
    </location>
</feature>
<organism evidence="2">
    <name type="scientific">viral metagenome</name>
    <dbReference type="NCBI Taxonomy" id="1070528"/>
    <lineage>
        <taxon>unclassified sequences</taxon>
        <taxon>metagenomes</taxon>
        <taxon>organismal metagenomes</taxon>
    </lineage>
</organism>